<sequence length="89" mass="10243">MKSKLLRFAFFLCWHQHRLKSHQLQRLSLVRKASVLRGNLCQSSLIALQAKDWSNKPHLKQVPIGFAIEPQAKQSNSSIRESCQVGILY</sequence>
<dbReference type="KEGG" id="cdep:91090238"/>
<protein>
    <submittedName>
        <fullName evidence="1">Uncharacterized protein</fullName>
    </submittedName>
</protein>
<dbReference type="RefSeq" id="XP_066071487.1">
    <property type="nucleotide sequence ID" value="XM_066215390.1"/>
</dbReference>
<name>A0AAJ8JYF1_9TREE</name>
<evidence type="ECO:0000313" key="1">
    <source>
        <dbReference type="EMBL" id="WVN90787.1"/>
    </source>
</evidence>
<reference evidence="1" key="2">
    <citation type="journal article" date="2022" name="Elife">
        <title>Obligate sexual reproduction of a homothallic fungus closely related to the Cryptococcus pathogenic species complex.</title>
        <authorList>
            <person name="Passer A.R."/>
            <person name="Clancey S.A."/>
            <person name="Shea T."/>
            <person name="David-Palma M."/>
            <person name="Averette A.F."/>
            <person name="Boekhout T."/>
            <person name="Porcel B.M."/>
            <person name="Nowrousian M."/>
            <person name="Cuomo C.A."/>
            <person name="Sun S."/>
            <person name="Heitman J."/>
            <person name="Coelho M.A."/>
        </authorList>
    </citation>
    <scope>NUCLEOTIDE SEQUENCE</scope>
    <source>
        <strain evidence="1">CBS 7841</strain>
    </source>
</reference>
<reference evidence="1" key="3">
    <citation type="submission" date="2024-01" db="EMBL/GenBank/DDBJ databases">
        <authorList>
            <person name="Coelho M.A."/>
            <person name="David-Palma M."/>
            <person name="Shea T."/>
            <person name="Sun S."/>
            <person name="Cuomo C.A."/>
            <person name="Heitman J."/>
        </authorList>
    </citation>
    <scope>NUCLEOTIDE SEQUENCE</scope>
    <source>
        <strain evidence="1">CBS 7841</strain>
    </source>
</reference>
<keyword evidence="2" id="KW-1185">Reference proteome</keyword>
<dbReference type="EMBL" id="CP143791">
    <property type="protein sequence ID" value="WVN90787.1"/>
    <property type="molecule type" value="Genomic_DNA"/>
</dbReference>
<proteinExistence type="predicted"/>
<accession>A0AAJ8JYF1</accession>
<evidence type="ECO:0000313" key="2">
    <source>
        <dbReference type="Proteomes" id="UP000094043"/>
    </source>
</evidence>
<dbReference type="Proteomes" id="UP000094043">
    <property type="component" value="Chromosome 8"/>
</dbReference>
<reference evidence="1" key="1">
    <citation type="submission" date="2016-06" db="EMBL/GenBank/DDBJ databases">
        <authorList>
            <person name="Cuomo C."/>
            <person name="Litvintseva A."/>
            <person name="Heitman J."/>
            <person name="Chen Y."/>
            <person name="Sun S."/>
            <person name="Springer D."/>
            <person name="Dromer F."/>
            <person name="Young S."/>
            <person name="Zeng Q."/>
            <person name="Chapman S."/>
            <person name="Gujja S."/>
            <person name="Saif S."/>
            <person name="Birren B."/>
        </authorList>
    </citation>
    <scope>NUCLEOTIDE SEQUENCE</scope>
    <source>
        <strain evidence="1">CBS 7841</strain>
    </source>
</reference>
<dbReference type="AlphaFoldDB" id="A0AAJ8JYF1"/>
<organism evidence="1 2">
    <name type="scientific">Cryptococcus depauperatus CBS 7841</name>
    <dbReference type="NCBI Taxonomy" id="1295531"/>
    <lineage>
        <taxon>Eukaryota</taxon>
        <taxon>Fungi</taxon>
        <taxon>Dikarya</taxon>
        <taxon>Basidiomycota</taxon>
        <taxon>Agaricomycotina</taxon>
        <taxon>Tremellomycetes</taxon>
        <taxon>Tremellales</taxon>
        <taxon>Cryptococcaceae</taxon>
        <taxon>Cryptococcus</taxon>
    </lineage>
</organism>
<dbReference type="GeneID" id="91090238"/>
<gene>
    <name evidence="1" type="ORF">L203_106030</name>
</gene>